<evidence type="ECO:0000313" key="1">
    <source>
        <dbReference type="EMBL" id="MED6116666.1"/>
    </source>
</evidence>
<name>A0ABU6QYG0_9FABA</name>
<protein>
    <submittedName>
        <fullName evidence="1">Uncharacterized protein</fullName>
    </submittedName>
</protein>
<evidence type="ECO:0000313" key="2">
    <source>
        <dbReference type="Proteomes" id="UP001341840"/>
    </source>
</evidence>
<dbReference type="EMBL" id="JASCZI010003140">
    <property type="protein sequence ID" value="MED6116666.1"/>
    <property type="molecule type" value="Genomic_DNA"/>
</dbReference>
<reference evidence="1 2" key="1">
    <citation type="journal article" date="2023" name="Plants (Basel)">
        <title>Bridging the Gap: Combining Genomics and Transcriptomics Approaches to Understand Stylosanthes scabra, an Orphan Legume from the Brazilian Caatinga.</title>
        <authorList>
            <person name="Ferreira-Neto J.R.C."/>
            <person name="da Silva M.D."/>
            <person name="Binneck E."/>
            <person name="de Melo N.F."/>
            <person name="da Silva R.H."/>
            <person name="de Melo A.L.T.M."/>
            <person name="Pandolfi V."/>
            <person name="Bustamante F.O."/>
            <person name="Brasileiro-Vidal A.C."/>
            <person name="Benko-Iseppon A.M."/>
        </authorList>
    </citation>
    <scope>NUCLEOTIDE SEQUENCE [LARGE SCALE GENOMIC DNA]</scope>
    <source>
        <tissue evidence="1">Leaves</tissue>
    </source>
</reference>
<feature type="non-terminal residue" evidence="1">
    <location>
        <position position="58"/>
    </location>
</feature>
<comment type="caution">
    <text evidence="1">The sequence shown here is derived from an EMBL/GenBank/DDBJ whole genome shotgun (WGS) entry which is preliminary data.</text>
</comment>
<proteinExistence type="predicted"/>
<gene>
    <name evidence="1" type="ORF">PIB30_102350</name>
</gene>
<organism evidence="1 2">
    <name type="scientific">Stylosanthes scabra</name>
    <dbReference type="NCBI Taxonomy" id="79078"/>
    <lineage>
        <taxon>Eukaryota</taxon>
        <taxon>Viridiplantae</taxon>
        <taxon>Streptophyta</taxon>
        <taxon>Embryophyta</taxon>
        <taxon>Tracheophyta</taxon>
        <taxon>Spermatophyta</taxon>
        <taxon>Magnoliopsida</taxon>
        <taxon>eudicotyledons</taxon>
        <taxon>Gunneridae</taxon>
        <taxon>Pentapetalae</taxon>
        <taxon>rosids</taxon>
        <taxon>fabids</taxon>
        <taxon>Fabales</taxon>
        <taxon>Fabaceae</taxon>
        <taxon>Papilionoideae</taxon>
        <taxon>50 kb inversion clade</taxon>
        <taxon>dalbergioids sensu lato</taxon>
        <taxon>Dalbergieae</taxon>
        <taxon>Pterocarpus clade</taxon>
        <taxon>Stylosanthes</taxon>
    </lineage>
</organism>
<keyword evidence="2" id="KW-1185">Reference proteome</keyword>
<sequence length="58" mass="6980">MEKSQADYMEEVKQIKEKQEQIYRGSILKFGKSKRSLLRKSKRFEGVMLGFRNPRSRQ</sequence>
<dbReference type="Proteomes" id="UP001341840">
    <property type="component" value="Unassembled WGS sequence"/>
</dbReference>
<accession>A0ABU6QYG0</accession>